<evidence type="ECO:0000313" key="2">
    <source>
        <dbReference type="EMBL" id="SBV31841.1"/>
    </source>
</evidence>
<gene>
    <name evidence="2" type="ORF">SPPYR_0721</name>
</gene>
<evidence type="ECO:0000256" key="1">
    <source>
        <dbReference type="SAM" id="SignalP"/>
    </source>
</evidence>
<dbReference type="AlphaFoldDB" id="A0A1Y5PPD4"/>
<feature type="chain" id="PRO_5012734820" description="DUF2271 domain-containing protein" evidence="1">
    <location>
        <begin position="27"/>
        <end position="176"/>
    </location>
</feature>
<feature type="signal peptide" evidence="1">
    <location>
        <begin position="1"/>
        <end position="26"/>
    </location>
</feature>
<dbReference type="Pfam" id="PF10029">
    <property type="entry name" value="DUF2271"/>
    <property type="match status" value="1"/>
</dbReference>
<name>A0A1Y5PPD4_9SPHN</name>
<dbReference type="PIRSF" id="PIRSF014995">
    <property type="entry name" value="UCP014995"/>
    <property type="match status" value="1"/>
</dbReference>
<keyword evidence="1" id="KW-0732">Signal</keyword>
<dbReference type="EMBL" id="LT598653">
    <property type="protein sequence ID" value="SBV31841.1"/>
    <property type="molecule type" value="Genomic_DNA"/>
</dbReference>
<dbReference type="RefSeq" id="WP_295323780.1">
    <property type="nucleotide sequence ID" value="NZ_LT598653.1"/>
</dbReference>
<organism evidence="2">
    <name type="scientific">uncultured Sphingopyxis sp</name>
    <dbReference type="NCBI Taxonomy" id="310581"/>
    <lineage>
        <taxon>Bacteria</taxon>
        <taxon>Pseudomonadati</taxon>
        <taxon>Pseudomonadota</taxon>
        <taxon>Alphaproteobacteria</taxon>
        <taxon>Sphingomonadales</taxon>
        <taxon>Sphingomonadaceae</taxon>
        <taxon>Sphingopyxis</taxon>
        <taxon>environmental samples</taxon>
    </lineage>
</organism>
<accession>A0A1Y5PPD4</accession>
<dbReference type="InterPro" id="IPR014469">
    <property type="entry name" value="DUF2271"/>
</dbReference>
<sequence length="176" mass="18356">METKPKLVLTAAALGAAGMIAAPAGAQTLDVSVTLPRLTVAEYHKPYVAIWIEQAGKPAKTINVWYDTGKKNNAGIKWLRDMRQWWRTVGRTTPAPPNGVTGATRAPGAHKISFTAGRGGMPTLAAGSYSLVVEAAREGGGREVVKVPFSVTASGGKGGTAKGSFELDAVGVTVRR</sequence>
<dbReference type="KEGG" id="sphu:SPPYR_0721"/>
<reference evidence="2" key="1">
    <citation type="submission" date="2016-03" db="EMBL/GenBank/DDBJ databases">
        <authorList>
            <person name="Ploux O."/>
        </authorList>
    </citation>
    <scope>NUCLEOTIDE SEQUENCE</scope>
    <source>
        <strain evidence="2">UC10</strain>
    </source>
</reference>
<proteinExistence type="predicted"/>
<protein>
    <recommendedName>
        <fullName evidence="3">DUF2271 domain-containing protein</fullName>
    </recommendedName>
</protein>
<evidence type="ECO:0008006" key="3">
    <source>
        <dbReference type="Google" id="ProtNLM"/>
    </source>
</evidence>